<keyword evidence="6 13" id="KW-0812">Transmembrane</keyword>
<evidence type="ECO:0000256" key="12">
    <source>
        <dbReference type="ARBA" id="ARBA00023316"/>
    </source>
</evidence>
<keyword evidence="8" id="KW-0133">Cell shape</keyword>
<keyword evidence="3" id="KW-1003">Cell membrane</keyword>
<evidence type="ECO:0000313" key="16">
    <source>
        <dbReference type="EMBL" id="PIS16394.1"/>
    </source>
</evidence>
<dbReference type="GO" id="GO:0005886">
    <property type="term" value="C:plasma membrane"/>
    <property type="evidence" value="ECO:0007669"/>
    <property type="project" value="UniProtKB-SubCell"/>
</dbReference>
<evidence type="ECO:0000259" key="14">
    <source>
        <dbReference type="Pfam" id="PF00905"/>
    </source>
</evidence>
<dbReference type="InterPro" id="IPR017790">
    <property type="entry name" value="Penicillin-binding_protein_2"/>
</dbReference>
<evidence type="ECO:0000256" key="4">
    <source>
        <dbReference type="ARBA" id="ARBA00022519"/>
    </source>
</evidence>
<evidence type="ECO:0000256" key="8">
    <source>
        <dbReference type="ARBA" id="ARBA00022960"/>
    </source>
</evidence>
<dbReference type="Gene3D" id="3.90.1310.10">
    <property type="entry name" value="Penicillin-binding protein 2a (Domain 2)"/>
    <property type="match status" value="1"/>
</dbReference>
<dbReference type="GO" id="GO:0009002">
    <property type="term" value="F:serine-type D-Ala-D-Ala carboxypeptidase activity"/>
    <property type="evidence" value="ECO:0007669"/>
    <property type="project" value="InterPro"/>
</dbReference>
<name>A0A2H0WUQ3_9BACT</name>
<evidence type="ECO:0000256" key="10">
    <source>
        <dbReference type="ARBA" id="ARBA00022989"/>
    </source>
</evidence>
<protein>
    <submittedName>
        <fullName evidence="16">Penicillin-binding protein 2</fullName>
    </submittedName>
</protein>
<keyword evidence="10 13" id="KW-1133">Transmembrane helix</keyword>
<dbReference type="InterPro" id="IPR001460">
    <property type="entry name" value="PCN-bd_Tpept"/>
</dbReference>
<keyword evidence="5" id="KW-0645">Protease</keyword>
<evidence type="ECO:0000256" key="13">
    <source>
        <dbReference type="SAM" id="Phobius"/>
    </source>
</evidence>
<dbReference type="InterPro" id="IPR012338">
    <property type="entry name" value="Beta-lactam/transpept-like"/>
</dbReference>
<dbReference type="Proteomes" id="UP000229080">
    <property type="component" value="Unassembled WGS sequence"/>
</dbReference>
<dbReference type="GO" id="GO:0008658">
    <property type="term" value="F:penicillin binding"/>
    <property type="evidence" value="ECO:0007669"/>
    <property type="project" value="InterPro"/>
</dbReference>
<evidence type="ECO:0000256" key="7">
    <source>
        <dbReference type="ARBA" id="ARBA00022801"/>
    </source>
</evidence>
<dbReference type="GO" id="GO:0071555">
    <property type="term" value="P:cell wall organization"/>
    <property type="evidence" value="ECO:0007669"/>
    <property type="project" value="UniProtKB-KW"/>
</dbReference>
<reference evidence="17" key="1">
    <citation type="submission" date="2017-09" db="EMBL/GenBank/DDBJ databases">
        <title>Depth-based differentiation of microbial function through sediment-hosted aquifers and enrichment of novel symbionts in the deep terrestrial subsurface.</title>
        <authorList>
            <person name="Probst A.J."/>
            <person name="Ladd B."/>
            <person name="Jarett J.K."/>
            <person name="Geller-Mcgrath D.E."/>
            <person name="Sieber C.M.K."/>
            <person name="Emerson J.B."/>
            <person name="Anantharaman K."/>
            <person name="Thomas B.C."/>
            <person name="Malmstrom R."/>
            <person name="Stieglmeier M."/>
            <person name="Klingl A."/>
            <person name="Woyke T."/>
            <person name="Ryan C.M."/>
            <person name="Banfield J.F."/>
        </authorList>
    </citation>
    <scope>NUCLEOTIDE SEQUENCE [LARGE SCALE GENOMIC DNA]</scope>
</reference>
<dbReference type="InterPro" id="IPR005311">
    <property type="entry name" value="PBP_dimer"/>
</dbReference>
<evidence type="ECO:0000256" key="1">
    <source>
        <dbReference type="ARBA" id="ARBA00004167"/>
    </source>
</evidence>
<dbReference type="GO" id="GO:0071972">
    <property type="term" value="F:peptidoglycan L,D-transpeptidase activity"/>
    <property type="evidence" value="ECO:0007669"/>
    <property type="project" value="TreeGrafter"/>
</dbReference>
<dbReference type="PANTHER" id="PTHR30627">
    <property type="entry name" value="PEPTIDOGLYCAN D,D-TRANSPEPTIDASE"/>
    <property type="match status" value="1"/>
</dbReference>
<evidence type="ECO:0000313" key="17">
    <source>
        <dbReference type="Proteomes" id="UP000229080"/>
    </source>
</evidence>
<dbReference type="InterPro" id="IPR036138">
    <property type="entry name" value="PBP_dimer_sf"/>
</dbReference>
<dbReference type="PANTHER" id="PTHR30627:SF2">
    <property type="entry name" value="PEPTIDOGLYCAN D,D-TRANSPEPTIDASE MRDA"/>
    <property type="match status" value="1"/>
</dbReference>
<dbReference type="GO" id="GO:0009252">
    <property type="term" value="P:peptidoglycan biosynthetic process"/>
    <property type="evidence" value="ECO:0007669"/>
    <property type="project" value="UniProtKB-KW"/>
</dbReference>
<dbReference type="EMBL" id="PEZF01000143">
    <property type="protein sequence ID" value="PIS16394.1"/>
    <property type="molecule type" value="Genomic_DNA"/>
</dbReference>
<dbReference type="NCBIfam" id="TIGR03423">
    <property type="entry name" value="pbp2_mrdA"/>
    <property type="match status" value="1"/>
</dbReference>
<dbReference type="Pfam" id="PF00905">
    <property type="entry name" value="Transpeptidase"/>
    <property type="match status" value="1"/>
</dbReference>
<sequence>MDIDQIFEKSPRKLAGLRQKSLLARYFSFLNFPPHGLKASLEPEEVFLDAQSDQGYKMEVPIKRRKFFFFYVLAIILFFILVGMAGWLQIIKGGAYLSQAEKNRVRTIPIFSPRGIIYDRVGEQLIYNVSTFDLVAIPAYLPKEENGREEVFRELGDVLGEDPEMLEAAMMGVQPFSFNPVLLKGGIEREKALFLETELKNLPGVEIESNLQREYVFPFVFSHIIGYVGKMTEVDLGGRPDYFSTETIGKSGLELEYENVLRTLPGKKEVEVDAYGTIGQTLRVVDPGDARGLVLSIDADLQNFIYNRLGDALKQLRVSRAVAVALNPQNGHILALVTIPSFDNNLMSQGISQEKYGQLLSNPLQPLFNRAVSGQYAPGSTIKPFVGAAALEEGVVTPKTIINDVGPLVLGGWTFPDWKTHGLVDIYRAIAESCNIYFYTVGGGYGDFKGLGVDRLEKYLKLFGFGSLTGIDLPNEKTGFIPSAEWKKETKGESWYIGDTYHMSIGQGDVTVTPLQMSVLTAAIANGGTVWQPYIVDKIIDSEKNVIEEIKPQGRKIDFVSAQNLDITGFISKENLDITGFISKENLDITGFISKENLDIIRSAMRQTVTSGSAQYLKTLSVAAAGKTGTAQTTVDKKNNAWFTVFAPFDSPEIELTILIEEGVEGSTSAVPVARDILQWYFNR</sequence>
<feature type="domain" description="Penicillin-binding protein transpeptidase" evidence="14">
    <location>
        <begin position="322"/>
        <end position="679"/>
    </location>
</feature>
<dbReference type="SUPFAM" id="SSF56519">
    <property type="entry name" value="Penicillin binding protein dimerisation domain"/>
    <property type="match status" value="1"/>
</dbReference>
<evidence type="ECO:0000256" key="5">
    <source>
        <dbReference type="ARBA" id="ARBA00022670"/>
    </source>
</evidence>
<evidence type="ECO:0000259" key="15">
    <source>
        <dbReference type="Pfam" id="PF03717"/>
    </source>
</evidence>
<proteinExistence type="predicted"/>
<evidence type="ECO:0000256" key="2">
    <source>
        <dbReference type="ARBA" id="ARBA00004236"/>
    </source>
</evidence>
<comment type="caution">
    <text evidence="16">The sequence shown here is derived from an EMBL/GenBank/DDBJ whole genome shotgun (WGS) entry which is preliminary data.</text>
</comment>
<organism evidence="16 17">
    <name type="scientific">Candidatus Portnoybacteria bacterium CG09_land_8_20_14_0_10_44_13</name>
    <dbReference type="NCBI Taxonomy" id="1974811"/>
    <lineage>
        <taxon>Bacteria</taxon>
        <taxon>Candidatus Portnoyibacteriota</taxon>
    </lineage>
</organism>
<keyword evidence="9" id="KW-0573">Peptidoglycan synthesis</keyword>
<dbReference type="InterPro" id="IPR050515">
    <property type="entry name" value="Beta-lactam/transpept"/>
</dbReference>
<gene>
    <name evidence="16" type="primary">mrdA</name>
    <name evidence="16" type="ORF">COT61_04160</name>
</gene>
<evidence type="ECO:0000256" key="9">
    <source>
        <dbReference type="ARBA" id="ARBA00022984"/>
    </source>
</evidence>
<dbReference type="GO" id="GO:0006508">
    <property type="term" value="P:proteolysis"/>
    <property type="evidence" value="ECO:0007669"/>
    <property type="project" value="UniProtKB-KW"/>
</dbReference>
<dbReference type="Gene3D" id="3.40.710.10">
    <property type="entry name" value="DD-peptidase/beta-lactamase superfamily"/>
    <property type="match status" value="1"/>
</dbReference>
<feature type="transmembrane region" description="Helical" evidence="13">
    <location>
        <begin position="67"/>
        <end position="88"/>
    </location>
</feature>
<dbReference type="AlphaFoldDB" id="A0A2H0WUQ3"/>
<evidence type="ECO:0000256" key="11">
    <source>
        <dbReference type="ARBA" id="ARBA00023136"/>
    </source>
</evidence>
<evidence type="ECO:0000256" key="6">
    <source>
        <dbReference type="ARBA" id="ARBA00022692"/>
    </source>
</evidence>
<keyword evidence="4" id="KW-0997">Cell inner membrane</keyword>
<evidence type="ECO:0000256" key="3">
    <source>
        <dbReference type="ARBA" id="ARBA00022475"/>
    </source>
</evidence>
<dbReference type="GO" id="GO:0008360">
    <property type="term" value="P:regulation of cell shape"/>
    <property type="evidence" value="ECO:0007669"/>
    <property type="project" value="UniProtKB-KW"/>
</dbReference>
<accession>A0A2H0WUQ3</accession>
<keyword evidence="12" id="KW-0961">Cell wall biogenesis/degradation</keyword>
<dbReference type="SUPFAM" id="SSF56601">
    <property type="entry name" value="beta-lactamase/transpeptidase-like"/>
    <property type="match status" value="1"/>
</dbReference>
<comment type="subcellular location">
    <subcellularLocation>
        <location evidence="2">Cell membrane</location>
    </subcellularLocation>
    <subcellularLocation>
        <location evidence="1">Membrane</location>
        <topology evidence="1">Single-pass membrane protein</topology>
    </subcellularLocation>
</comment>
<keyword evidence="11 13" id="KW-0472">Membrane</keyword>
<feature type="domain" description="Penicillin-binding protein dimerisation" evidence="15">
    <location>
        <begin position="110"/>
        <end position="280"/>
    </location>
</feature>
<keyword evidence="7" id="KW-0378">Hydrolase</keyword>
<dbReference type="Pfam" id="PF03717">
    <property type="entry name" value="PBP_dimer"/>
    <property type="match status" value="1"/>
</dbReference>